<dbReference type="InterPro" id="IPR011042">
    <property type="entry name" value="6-blade_b-propeller_TolB-like"/>
</dbReference>
<protein>
    <recommendedName>
        <fullName evidence="3">B box-type domain-containing protein</fullName>
    </recommendedName>
</protein>
<sequence length="338" mass="38264">MCQSSRKAVPPHMVVPMKEIQELSSSLLTLSKNCENHPYQKIVMYCCQHDKVTCGSCVPESHQNCTTIMSIEKAARSVKDGIAISDLERRMDNLSQVTKNTLSKSETALLDLEKSRNKIKKTVSEIKQKVVKYLDAQTHQKELEIRKIQTATLPILTYHPSKSESNIQKLVPDFGTITMENVKVSMPALDIDQQGQFLVRNERRFSLTHSFQTSKFGIGGEIDRGCFIPGDRWDIYCTDSDSDKVFVVTSDRKEREIYSSPDLKRAEGLALDDHGDVYVAGYESNNIHRIFNDGQKHDIVMTADDGINQPTSLSYNCETRELLVINNDYSSVNIYKAQ</sequence>
<dbReference type="EMBL" id="UYJE01008427">
    <property type="protein sequence ID" value="VDI63867.1"/>
    <property type="molecule type" value="Genomic_DNA"/>
</dbReference>
<dbReference type="Proteomes" id="UP000596742">
    <property type="component" value="Unassembled WGS sequence"/>
</dbReference>
<dbReference type="OrthoDB" id="10454442at2759"/>
<proteinExistence type="predicted"/>
<evidence type="ECO:0008006" key="3">
    <source>
        <dbReference type="Google" id="ProtNLM"/>
    </source>
</evidence>
<dbReference type="AlphaFoldDB" id="A0A8B6GH61"/>
<evidence type="ECO:0000313" key="1">
    <source>
        <dbReference type="EMBL" id="VDI63867.1"/>
    </source>
</evidence>
<keyword evidence="2" id="KW-1185">Reference proteome</keyword>
<gene>
    <name evidence="1" type="ORF">MGAL_10B021887</name>
</gene>
<comment type="caution">
    <text evidence="1">The sequence shown here is derived from an EMBL/GenBank/DDBJ whole genome shotgun (WGS) entry which is preliminary data.</text>
</comment>
<name>A0A8B6GH61_MYTGA</name>
<dbReference type="SUPFAM" id="SSF57845">
    <property type="entry name" value="B-box zinc-binding domain"/>
    <property type="match status" value="1"/>
</dbReference>
<reference evidence="1" key="1">
    <citation type="submission" date="2018-11" db="EMBL/GenBank/DDBJ databases">
        <authorList>
            <person name="Alioto T."/>
            <person name="Alioto T."/>
        </authorList>
    </citation>
    <scope>NUCLEOTIDE SEQUENCE</scope>
</reference>
<evidence type="ECO:0000313" key="2">
    <source>
        <dbReference type="Proteomes" id="UP000596742"/>
    </source>
</evidence>
<dbReference type="Gene3D" id="2.120.10.30">
    <property type="entry name" value="TolB, C-terminal domain"/>
    <property type="match status" value="1"/>
</dbReference>
<organism evidence="1 2">
    <name type="scientific">Mytilus galloprovincialis</name>
    <name type="common">Mediterranean mussel</name>
    <dbReference type="NCBI Taxonomy" id="29158"/>
    <lineage>
        <taxon>Eukaryota</taxon>
        <taxon>Metazoa</taxon>
        <taxon>Spiralia</taxon>
        <taxon>Lophotrochozoa</taxon>
        <taxon>Mollusca</taxon>
        <taxon>Bivalvia</taxon>
        <taxon>Autobranchia</taxon>
        <taxon>Pteriomorphia</taxon>
        <taxon>Mytilida</taxon>
        <taxon>Mytiloidea</taxon>
        <taxon>Mytilidae</taxon>
        <taxon>Mytilinae</taxon>
        <taxon>Mytilus</taxon>
    </lineage>
</organism>
<dbReference type="SUPFAM" id="SSF101898">
    <property type="entry name" value="NHL repeat"/>
    <property type="match status" value="1"/>
</dbReference>
<dbReference type="CDD" id="cd19756">
    <property type="entry name" value="Bbox2"/>
    <property type="match status" value="1"/>
</dbReference>
<dbReference type="Gene3D" id="3.30.160.60">
    <property type="entry name" value="Classic Zinc Finger"/>
    <property type="match status" value="1"/>
</dbReference>
<accession>A0A8B6GH61</accession>